<dbReference type="AlphaFoldDB" id="A0A9N9JPD7"/>
<feature type="region of interest" description="Disordered" evidence="1">
    <location>
        <begin position="1"/>
        <end position="35"/>
    </location>
</feature>
<dbReference type="EMBL" id="CAJVPY010026782">
    <property type="protein sequence ID" value="CAG8790257.1"/>
    <property type="molecule type" value="Genomic_DNA"/>
</dbReference>
<evidence type="ECO:0000256" key="1">
    <source>
        <dbReference type="SAM" id="MobiDB-lite"/>
    </source>
</evidence>
<name>A0A9N9JPD7_9GLOM</name>
<protein>
    <submittedName>
        <fullName evidence="2">25538_t:CDS:1</fullName>
    </submittedName>
</protein>
<evidence type="ECO:0000313" key="2">
    <source>
        <dbReference type="EMBL" id="CAG8790257.1"/>
    </source>
</evidence>
<gene>
    <name evidence="2" type="ORF">DERYTH_LOCUS21271</name>
</gene>
<sequence>EANSVAKDKRPSKKSDAVENRLKKRQKRGKRHRSLENSFLDNEIVSTSYLSKRRKVNEEGVELLKVRKTKNTLV</sequence>
<proteinExistence type="predicted"/>
<organism evidence="2 3">
    <name type="scientific">Dentiscutata erythropus</name>
    <dbReference type="NCBI Taxonomy" id="1348616"/>
    <lineage>
        <taxon>Eukaryota</taxon>
        <taxon>Fungi</taxon>
        <taxon>Fungi incertae sedis</taxon>
        <taxon>Mucoromycota</taxon>
        <taxon>Glomeromycotina</taxon>
        <taxon>Glomeromycetes</taxon>
        <taxon>Diversisporales</taxon>
        <taxon>Gigasporaceae</taxon>
        <taxon>Dentiscutata</taxon>
    </lineage>
</organism>
<feature type="compositionally biased region" description="Basic residues" evidence="1">
    <location>
        <begin position="22"/>
        <end position="33"/>
    </location>
</feature>
<dbReference type="Proteomes" id="UP000789405">
    <property type="component" value="Unassembled WGS sequence"/>
</dbReference>
<reference evidence="2" key="1">
    <citation type="submission" date="2021-06" db="EMBL/GenBank/DDBJ databases">
        <authorList>
            <person name="Kallberg Y."/>
            <person name="Tangrot J."/>
            <person name="Rosling A."/>
        </authorList>
    </citation>
    <scope>NUCLEOTIDE SEQUENCE</scope>
    <source>
        <strain evidence="2">MA453B</strain>
    </source>
</reference>
<keyword evidence="3" id="KW-1185">Reference proteome</keyword>
<feature type="non-terminal residue" evidence="2">
    <location>
        <position position="74"/>
    </location>
</feature>
<feature type="compositionally biased region" description="Basic and acidic residues" evidence="1">
    <location>
        <begin position="1"/>
        <end position="21"/>
    </location>
</feature>
<feature type="non-terminal residue" evidence="2">
    <location>
        <position position="1"/>
    </location>
</feature>
<evidence type="ECO:0000313" key="3">
    <source>
        <dbReference type="Proteomes" id="UP000789405"/>
    </source>
</evidence>
<accession>A0A9N9JPD7</accession>
<comment type="caution">
    <text evidence="2">The sequence shown here is derived from an EMBL/GenBank/DDBJ whole genome shotgun (WGS) entry which is preliminary data.</text>
</comment>